<comment type="subcellular location">
    <subcellularLocation>
        <location evidence="1">Cell membrane</location>
        <topology evidence="1">Multi-pass membrane protein</topology>
    </subcellularLocation>
</comment>
<dbReference type="InterPro" id="IPR004700">
    <property type="entry name" value="PTS_IIC_man"/>
</dbReference>
<keyword evidence="6 9" id="KW-0812">Transmembrane</keyword>
<keyword evidence="3" id="KW-1003">Cell membrane</keyword>
<gene>
    <name evidence="10" type="ORF">METZ01_LOCUS27212</name>
</gene>
<evidence type="ECO:0000256" key="1">
    <source>
        <dbReference type="ARBA" id="ARBA00004651"/>
    </source>
</evidence>
<evidence type="ECO:0000256" key="6">
    <source>
        <dbReference type="ARBA" id="ARBA00022692"/>
    </source>
</evidence>
<protein>
    <submittedName>
        <fullName evidence="10">Uncharacterized protein</fullName>
    </submittedName>
</protein>
<feature type="transmembrane region" description="Helical" evidence="9">
    <location>
        <begin position="42"/>
        <end position="62"/>
    </location>
</feature>
<dbReference type="Pfam" id="PF03609">
    <property type="entry name" value="EII-Sor"/>
    <property type="match status" value="1"/>
</dbReference>
<feature type="transmembrane region" description="Helical" evidence="9">
    <location>
        <begin position="143"/>
        <end position="164"/>
    </location>
</feature>
<evidence type="ECO:0000256" key="5">
    <source>
        <dbReference type="ARBA" id="ARBA00022683"/>
    </source>
</evidence>
<evidence type="ECO:0000313" key="10">
    <source>
        <dbReference type="EMBL" id="SUZ74358.1"/>
    </source>
</evidence>
<accession>A0A381Q621</accession>
<proteinExistence type="predicted"/>
<keyword evidence="7 9" id="KW-1133">Transmembrane helix</keyword>
<sequence length="217" mass="21864">MTVSLAILGGLLALDATSVGQFMISRPLVAGTLAGWWLGDPGLGLEIGWILELFYIAGVPAGGSRVPETGSASVVAVAVAVSAGGLAGLALGLVAGLVTSELGGMSVDLQRRLVGNLFGWIEAGSMTAPKVTSAHLFSVLLDFVRGAVVTAAAVVVGSWLSGVLVSRWPLPHETTVALVLVGAAVHLGALLKGFGGWQSRRAVFLVGLVAGIVGAYL</sequence>
<evidence type="ECO:0000256" key="3">
    <source>
        <dbReference type="ARBA" id="ARBA00022475"/>
    </source>
</evidence>
<evidence type="ECO:0000256" key="7">
    <source>
        <dbReference type="ARBA" id="ARBA00022989"/>
    </source>
</evidence>
<dbReference type="AlphaFoldDB" id="A0A381Q621"/>
<keyword evidence="2" id="KW-0813">Transport</keyword>
<evidence type="ECO:0000256" key="9">
    <source>
        <dbReference type="SAM" id="Phobius"/>
    </source>
</evidence>
<keyword evidence="8 9" id="KW-0472">Membrane</keyword>
<reference evidence="10" key="1">
    <citation type="submission" date="2018-05" db="EMBL/GenBank/DDBJ databases">
        <authorList>
            <person name="Lanie J.A."/>
            <person name="Ng W.-L."/>
            <person name="Kazmierczak K.M."/>
            <person name="Andrzejewski T.M."/>
            <person name="Davidsen T.M."/>
            <person name="Wayne K.J."/>
            <person name="Tettelin H."/>
            <person name="Glass J.I."/>
            <person name="Rusch D."/>
            <person name="Podicherti R."/>
            <person name="Tsui H.-C.T."/>
            <person name="Winkler M.E."/>
        </authorList>
    </citation>
    <scope>NUCLEOTIDE SEQUENCE</scope>
</reference>
<dbReference type="GO" id="GO:0009401">
    <property type="term" value="P:phosphoenolpyruvate-dependent sugar phosphotransferase system"/>
    <property type="evidence" value="ECO:0007669"/>
    <property type="project" value="UniProtKB-KW"/>
</dbReference>
<evidence type="ECO:0000256" key="8">
    <source>
        <dbReference type="ARBA" id="ARBA00023136"/>
    </source>
</evidence>
<evidence type="ECO:0000256" key="2">
    <source>
        <dbReference type="ARBA" id="ARBA00022448"/>
    </source>
</evidence>
<dbReference type="GO" id="GO:0005886">
    <property type="term" value="C:plasma membrane"/>
    <property type="evidence" value="ECO:0007669"/>
    <property type="project" value="UniProtKB-SubCell"/>
</dbReference>
<dbReference type="EMBL" id="UINC01001208">
    <property type="protein sequence ID" value="SUZ74358.1"/>
    <property type="molecule type" value="Genomic_DNA"/>
</dbReference>
<name>A0A381Q621_9ZZZZ</name>
<organism evidence="10">
    <name type="scientific">marine metagenome</name>
    <dbReference type="NCBI Taxonomy" id="408172"/>
    <lineage>
        <taxon>unclassified sequences</taxon>
        <taxon>metagenomes</taxon>
        <taxon>ecological metagenomes</taxon>
    </lineage>
</organism>
<keyword evidence="5" id="KW-0598">Phosphotransferase system</keyword>
<feature type="transmembrane region" description="Helical" evidence="9">
    <location>
        <begin position="176"/>
        <end position="194"/>
    </location>
</feature>
<feature type="transmembrane region" description="Helical" evidence="9">
    <location>
        <begin position="74"/>
        <end position="98"/>
    </location>
</feature>
<evidence type="ECO:0000256" key="4">
    <source>
        <dbReference type="ARBA" id="ARBA00022597"/>
    </source>
</evidence>
<keyword evidence="4" id="KW-0762">Sugar transport</keyword>